<name>A0A060TDJ6_BLAAD</name>
<organism evidence="3">
    <name type="scientific">Blastobotrys adeninivorans</name>
    <name type="common">Yeast</name>
    <name type="synonym">Arxula adeninivorans</name>
    <dbReference type="NCBI Taxonomy" id="409370"/>
    <lineage>
        <taxon>Eukaryota</taxon>
        <taxon>Fungi</taxon>
        <taxon>Dikarya</taxon>
        <taxon>Ascomycota</taxon>
        <taxon>Saccharomycotina</taxon>
        <taxon>Dipodascomycetes</taxon>
        <taxon>Dipodascales</taxon>
        <taxon>Trichomonascaceae</taxon>
        <taxon>Blastobotrys</taxon>
    </lineage>
</organism>
<dbReference type="InterPro" id="IPR018565">
    <property type="entry name" value="Nkp2/Cnl2"/>
</dbReference>
<sequence length="170" mass="19235">MESILSQYLLEQTSLRELVSYSQFKTLCGSSINSGQARKLYHALIHADYERQQEIARNVQQYTEELEEQPPSEDSTTAFNGPMLINRNSLPSTTIDQDTLDEYAAQLEAELERRVDQLQQEVKKEIELISDASDSLNDLRHGSPAIGDSVSQAHEQLDSLHSALNTRLQQ</sequence>
<reference evidence="3" key="2">
    <citation type="submission" date="2014-06" db="EMBL/GenBank/DDBJ databases">
        <title>The complete genome of Blastobotrys (Arxula) adeninivorans LS3 - a yeast of biotechnological interest.</title>
        <authorList>
            <person name="Kunze G."/>
            <person name="Gaillardin C."/>
            <person name="Czernicka M."/>
            <person name="Durrens P."/>
            <person name="Martin T."/>
            <person name="Boer E."/>
            <person name="Gabaldon T."/>
            <person name="Cruz J."/>
            <person name="Talla E."/>
            <person name="Marck C."/>
            <person name="Goffeau A."/>
            <person name="Barbe V."/>
            <person name="Baret P."/>
            <person name="Baronian K."/>
            <person name="Beier S."/>
            <person name="Bleykasten C."/>
            <person name="Bode R."/>
            <person name="Casaregola S."/>
            <person name="Despons L."/>
            <person name="Fairhead C."/>
            <person name="Giersberg M."/>
            <person name="Gierski P."/>
            <person name="Hahnel U."/>
            <person name="Hartmann A."/>
            <person name="Jankowska D."/>
            <person name="Jubin C."/>
            <person name="Jung P."/>
            <person name="Lafontaine I."/>
            <person name="Leh-Louis V."/>
            <person name="Lemaire M."/>
            <person name="Marcet-Houben M."/>
            <person name="Mascher M."/>
            <person name="Morel G."/>
            <person name="Richard G.-F."/>
            <person name="Riechen J."/>
            <person name="Sacerdot C."/>
            <person name="Sarkar A."/>
            <person name="Savel G."/>
            <person name="Schacherer J."/>
            <person name="Sherman D."/>
            <person name="Straub M.-L."/>
            <person name="Stein N."/>
            <person name="Thierry A."/>
            <person name="Trautwein-Schult A."/>
            <person name="Westhof E."/>
            <person name="Worch S."/>
            <person name="Dujon B."/>
            <person name="Souciet J.-L."/>
            <person name="Wincker P."/>
            <person name="Scholz U."/>
            <person name="Neuveglise N."/>
        </authorList>
    </citation>
    <scope>NUCLEOTIDE SEQUENCE</scope>
    <source>
        <strain evidence="3">LS3</strain>
    </source>
</reference>
<evidence type="ECO:0000256" key="1">
    <source>
        <dbReference type="SAM" id="Coils"/>
    </source>
</evidence>
<evidence type="ECO:0000313" key="3">
    <source>
        <dbReference type="EMBL" id="CDP36972.1"/>
    </source>
</evidence>
<gene>
    <name evidence="3" type="ORF">GNLVRS02_ARAD1D00814g</name>
</gene>
<keyword evidence="1" id="KW-0175">Coiled coil</keyword>
<dbReference type="GO" id="GO:0000776">
    <property type="term" value="C:kinetochore"/>
    <property type="evidence" value="ECO:0007669"/>
    <property type="project" value="InterPro"/>
</dbReference>
<proteinExistence type="predicted"/>
<feature type="coiled-coil region" evidence="1">
    <location>
        <begin position="104"/>
        <end position="135"/>
    </location>
</feature>
<dbReference type="Pfam" id="PF09447">
    <property type="entry name" value="Cnl2_NKP2"/>
    <property type="match status" value="1"/>
</dbReference>
<accession>A0A060TDJ6</accession>
<protein>
    <submittedName>
        <fullName evidence="3">ARAD1D00814p</fullName>
    </submittedName>
</protein>
<dbReference type="AlphaFoldDB" id="A0A060TDJ6"/>
<evidence type="ECO:0000256" key="2">
    <source>
        <dbReference type="SAM" id="MobiDB-lite"/>
    </source>
</evidence>
<feature type="region of interest" description="Disordered" evidence="2">
    <location>
        <begin position="65"/>
        <end position="92"/>
    </location>
</feature>
<reference evidence="3" key="1">
    <citation type="submission" date="2014-02" db="EMBL/GenBank/DDBJ databases">
        <authorList>
            <person name="Genoscope - CEA"/>
        </authorList>
    </citation>
    <scope>NUCLEOTIDE SEQUENCE</scope>
    <source>
        <strain evidence="3">LS3</strain>
    </source>
</reference>
<dbReference type="EMBL" id="HG937694">
    <property type="protein sequence ID" value="CDP36972.1"/>
    <property type="molecule type" value="Genomic_DNA"/>
</dbReference>